<dbReference type="EMBL" id="JBHXKZ010000018">
    <property type="protein sequence ID" value="MFD4825179.1"/>
    <property type="molecule type" value="Genomic_DNA"/>
</dbReference>
<name>A0ABW6F3P3_9ACTN</name>
<evidence type="ECO:0000313" key="1">
    <source>
        <dbReference type="EMBL" id="MFD4825179.1"/>
    </source>
</evidence>
<keyword evidence="2" id="KW-1185">Reference proteome</keyword>
<protein>
    <submittedName>
        <fullName evidence="1">Uncharacterized protein</fullName>
    </submittedName>
</protein>
<dbReference type="Proteomes" id="UP001598352">
    <property type="component" value="Unassembled WGS sequence"/>
</dbReference>
<gene>
    <name evidence="1" type="ORF">ACFWOQ_21650</name>
</gene>
<comment type="caution">
    <text evidence="1">The sequence shown here is derived from an EMBL/GenBank/DDBJ whole genome shotgun (WGS) entry which is preliminary data.</text>
</comment>
<reference evidence="1 2" key="1">
    <citation type="submission" date="2024-09" db="EMBL/GenBank/DDBJ databases">
        <title>The Natural Products Discovery Center: Release of the First 8490 Sequenced Strains for Exploring Actinobacteria Biosynthetic Diversity.</title>
        <authorList>
            <person name="Kalkreuter E."/>
            <person name="Kautsar S.A."/>
            <person name="Yang D."/>
            <person name="Bader C.D."/>
            <person name="Teijaro C.N."/>
            <person name="Fluegel L."/>
            <person name="Davis C.M."/>
            <person name="Simpson J.R."/>
            <person name="Lauterbach L."/>
            <person name="Steele A.D."/>
            <person name="Gui C."/>
            <person name="Meng S."/>
            <person name="Li G."/>
            <person name="Viehrig K."/>
            <person name="Ye F."/>
            <person name="Su P."/>
            <person name="Kiefer A.F."/>
            <person name="Nichols A."/>
            <person name="Cepeda A.J."/>
            <person name="Yan W."/>
            <person name="Fan B."/>
            <person name="Jiang Y."/>
            <person name="Adhikari A."/>
            <person name="Zheng C.-J."/>
            <person name="Schuster L."/>
            <person name="Cowan T.M."/>
            <person name="Smanski M.J."/>
            <person name="Chevrette M.G."/>
            <person name="De Carvalho L.P.S."/>
            <person name="Shen B."/>
        </authorList>
    </citation>
    <scope>NUCLEOTIDE SEQUENCE [LARGE SCALE GENOMIC DNA]</scope>
    <source>
        <strain evidence="1 2">NPDC058428</strain>
    </source>
</reference>
<accession>A0ABW6F3P3</accession>
<evidence type="ECO:0000313" key="2">
    <source>
        <dbReference type="Proteomes" id="UP001598352"/>
    </source>
</evidence>
<organism evidence="1 2">
    <name type="scientific">Streptomyces rubiginosohelvolus</name>
    <dbReference type="NCBI Taxonomy" id="67362"/>
    <lineage>
        <taxon>Bacteria</taxon>
        <taxon>Bacillati</taxon>
        <taxon>Actinomycetota</taxon>
        <taxon>Actinomycetes</taxon>
        <taxon>Kitasatosporales</taxon>
        <taxon>Streptomycetaceae</taxon>
        <taxon>Streptomyces</taxon>
    </lineage>
</organism>
<proteinExistence type="predicted"/>
<dbReference type="RefSeq" id="WP_382775184.1">
    <property type="nucleotide sequence ID" value="NZ_JBHXKZ010000018.1"/>
</dbReference>
<sequence length="204" mass="22705">MTRLFAEFPKRIADVTTQLTSQGIPLTAPVTPAAPPDPDDPWCSNHPAPPVDRTTLAWCTAVQMLADHHHTAVERQVLAADALLRELGVRGLAQLHSDFHLGAPIDYRFTQCPYCSGLGEDPTLPDCREVGCPPQYEFADHPHICPVCRGEDYQPEWFAERHVAELDRWLATSLGHGPGRAARYRRMAQRSPATQDCPHPWSEA</sequence>